<sequence length="204" mass="22236">MLILLMVIAMMHASQESLFPFTNKETKMNNVELKVFMDQRTRKHTLIAGSLMTAVGLVGIFLPQVVSLTISVLIGWVLVLAGAIAGYQVWYNFSHNWQNWLKPLLLLLAGLLVMFNPTAGAAALGLLLAAILLLDSYANFTLAFMLKPLTGWGWMLFNGIVTLILSVLIILGWPSSSPIVIGVIVGISLLFDGLTLLILGWKAG</sequence>
<dbReference type="PANTHER" id="PTHR34989:SF1">
    <property type="entry name" value="PROTEIN HDED"/>
    <property type="match status" value="1"/>
</dbReference>
<feature type="transmembrane region" description="Helical" evidence="1">
    <location>
        <begin position="44"/>
        <end position="63"/>
    </location>
</feature>
<keyword evidence="1" id="KW-1133">Transmembrane helix</keyword>
<dbReference type="Pfam" id="PF03729">
    <property type="entry name" value="DUF308"/>
    <property type="match status" value="2"/>
</dbReference>
<dbReference type="AlphaFoldDB" id="A0A831NYF5"/>
<evidence type="ECO:0000313" key="2">
    <source>
        <dbReference type="EMBL" id="HDK38246.1"/>
    </source>
</evidence>
<evidence type="ECO:0000256" key="1">
    <source>
        <dbReference type="SAM" id="Phobius"/>
    </source>
</evidence>
<dbReference type="Proteomes" id="UP000885822">
    <property type="component" value="Unassembled WGS sequence"/>
</dbReference>
<protein>
    <recommendedName>
        <fullName evidence="3">HdeD family acid-resistance protein</fullName>
    </recommendedName>
</protein>
<feature type="transmembrane region" description="Helical" evidence="1">
    <location>
        <begin position="179"/>
        <end position="201"/>
    </location>
</feature>
<dbReference type="InterPro" id="IPR005325">
    <property type="entry name" value="DUF308_memb"/>
</dbReference>
<dbReference type="InterPro" id="IPR052712">
    <property type="entry name" value="Acid_resist_chaperone_HdeD"/>
</dbReference>
<accession>A0A831NYF5</accession>
<evidence type="ECO:0008006" key="3">
    <source>
        <dbReference type="Google" id="ProtNLM"/>
    </source>
</evidence>
<comment type="caution">
    <text evidence="2">The sequence shown here is derived from an EMBL/GenBank/DDBJ whole genome shotgun (WGS) entry which is preliminary data.</text>
</comment>
<organism evidence="2">
    <name type="scientific">Thiolapillus brandeum</name>
    <dbReference type="NCBI Taxonomy" id="1076588"/>
    <lineage>
        <taxon>Bacteria</taxon>
        <taxon>Pseudomonadati</taxon>
        <taxon>Pseudomonadota</taxon>
        <taxon>Gammaproteobacteria</taxon>
        <taxon>Chromatiales</taxon>
        <taxon>Sedimenticolaceae</taxon>
        <taxon>Thiolapillus</taxon>
    </lineage>
</organism>
<name>A0A831NYF5_9GAMM</name>
<keyword evidence="1" id="KW-0472">Membrane</keyword>
<proteinExistence type="predicted"/>
<feature type="transmembrane region" description="Helical" evidence="1">
    <location>
        <begin position="103"/>
        <end position="134"/>
    </location>
</feature>
<dbReference type="EMBL" id="DRCV01000196">
    <property type="protein sequence ID" value="HDK38246.1"/>
    <property type="molecule type" value="Genomic_DNA"/>
</dbReference>
<reference evidence="2" key="1">
    <citation type="journal article" date="2020" name="mSystems">
        <title>Genome- and Community-Level Interaction Insights into Carbon Utilization and Element Cycling Functions of Hydrothermarchaeota in Hydrothermal Sediment.</title>
        <authorList>
            <person name="Zhou Z."/>
            <person name="Liu Y."/>
            <person name="Xu W."/>
            <person name="Pan J."/>
            <person name="Luo Z.H."/>
            <person name="Li M."/>
        </authorList>
    </citation>
    <scope>NUCLEOTIDE SEQUENCE [LARGE SCALE GENOMIC DNA]</scope>
    <source>
        <strain evidence="2">HyVt-26</strain>
    </source>
</reference>
<feature type="transmembrane region" description="Helical" evidence="1">
    <location>
        <begin position="155"/>
        <end position="173"/>
    </location>
</feature>
<keyword evidence="1" id="KW-0812">Transmembrane</keyword>
<dbReference type="GO" id="GO:0005886">
    <property type="term" value="C:plasma membrane"/>
    <property type="evidence" value="ECO:0007669"/>
    <property type="project" value="TreeGrafter"/>
</dbReference>
<gene>
    <name evidence="2" type="ORF">ENG92_04440</name>
</gene>
<dbReference type="PANTHER" id="PTHR34989">
    <property type="entry name" value="PROTEIN HDED"/>
    <property type="match status" value="1"/>
</dbReference>
<feature type="transmembrane region" description="Helical" evidence="1">
    <location>
        <begin position="70"/>
        <end position="91"/>
    </location>
</feature>